<keyword evidence="2" id="KW-1185">Reference proteome</keyword>
<protein>
    <submittedName>
        <fullName evidence="3">DUF2431 domain-containing protein</fullName>
    </submittedName>
</protein>
<dbReference type="InterPro" id="IPR019446">
    <property type="entry name" value="BMT5-like"/>
</dbReference>
<dbReference type="WBParaSite" id="maker-uti_cns_0031212-snap-gene-0.2-mRNA-1">
    <property type="protein sequence ID" value="maker-uti_cns_0031212-snap-gene-0.2-mRNA-1"/>
    <property type="gene ID" value="maker-uti_cns_0031212-snap-gene-0.2"/>
</dbReference>
<accession>A0A1I8IXQ8</accession>
<evidence type="ECO:0000313" key="3">
    <source>
        <dbReference type="WBParaSite" id="maker-uti_cns_0031212-snap-gene-0.2-mRNA-1"/>
    </source>
</evidence>
<evidence type="ECO:0000313" key="2">
    <source>
        <dbReference type="Proteomes" id="UP000095280"/>
    </source>
</evidence>
<sequence>SADRILFNYPHVGGKSNVKLNRQLFAQPVQIGLQFDAPPAEQTASQQLWDQACCAVRAVQKRTGAARRPAHDSWQLEEMAAQSGLVLTHCFPFAQLGLEVFTAKSRASVTCFRARVEYCVMSRMSILKFGNSTNWLQTVTINGRGKVHGRGLAGPSPELGLPLQGALRRNAHSDEDLNLSDTVWYWQLALVCRPETAVVDGGAAWPNKSSINSISFARRRLVVMATKIG</sequence>
<dbReference type="GO" id="GO:0070475">
    <property type="term" value="P:rRNA base methylation"/>
    <property type="evidence" value="ECO:0007669"/>
    <property type="project" value="InterPro"/>
</dbReference>
<name>A0A1I8IXQ8_9PLAT</name>
<feature type="domain" description="25S rRNA (uridine-N(3))-methyltransferase BMT5-like" evidence="1">
    <location>
        <begin position="3"/>
        <end position="95"/>
    </location>
</feature>
<dbReference type="AlphaFoldDB" id="A0A1I8IXQ8"/>
<evidence type="ECO:0000259" key="1">
    <source>
        <dbReference type="Pfam" id="PF10354"/>
    </source>
</evidence>
<proteinExistence type="predicted"/>
<dbReference type="Proteomes" id="UP000095280">
    <property type="component" value="Unplaced"/>
</dbReference>
<dbReference type="GO" id="GO:0070042">
    <property type="term" value="F:rRNA (uridine-N3-)-methyltransferase activity"/>
    <property type="evidence" value="ECO:0007669"/>
    <property type="project" value="InterPro"/>
</dbReference>
<reference evidence="3" key="1">
    <citation type="submission" date="2016-11" db="UniProtKB">
        <authorList>
            <consortium name="WormBaseParasite"/>
        </authorList>
    </citation>
    <scope>IDENTIFICATION</scope>
</reference>
<dbReference type="Pfam" id="PF10354">
    <property type="entry name" value="BMT5-like"/>
    <property type="match status" value="1"/>
</dbReference>
<organism evidence="2 3">
    <name type="scientific">Macrostomum lignano</name>
    <dbReference type="NCBI Taxonomy" id="282301"/>
    <lineage>
        <taxon>Eukaryota</taxon>
        <taxon>Metazoa</taxon>
        <taxon>Spiralia</taxon>
        <taxon>Lophotrochozoa</taxon>
        <taxon>Platyhelminthes</taxon>
        <taxon>Rhabditophora</taxon>
        <taxon>Macrostomorpha</taxon>
        <taxon>Macrostomida</taxon>
        <taxon>Macrostomidae</taxon>
        <taxon>Macrostomum</taxon>
    </lineage>
</organism>